<evidence type="ECO:0000313" key="1">
    <source>
        <dbReference type="EMBL" id="GIY85655.1"/>
    </source>
</evidence>
<proteinExistence type="predicted"/>
<dbReference type="AlphaFoldDB" id="A0AAV4WUR6"/>
<reference evidence="1 2" key="1">
    <citation type="submission" date="2021-06" db="EMBL/GenBank/DDBJ databases">
        <title>Caerostris extrusa draft genome.</title>
        <authorList>
            <person name="Kono N."/>
            <person name="Arakawa K."/>
        </authorList>
    </citation>
    <scope>NUCLEOTIDE SEQUENCE [LARGE SCALE GENOMIC DNA]</scope>
</reference>
<name>A0AAV4WUR6_CAEEX</name>
<organism evidence="1 2">
    <name type="scientific">Caerostris extrusa</name>
    <name type="common">Bark spider</name>
    <name type="synonym">Caerostris bankana</name>
    <dbReference type="NCBI Taxonomy" id="172846"/>
    <lineage>
        <taxon>Eukaryota</taxon>
        <taxon>Metazoa</taxon>
        <taxon>Ecdysozoa</taxon>
        <taxon>Arthropoda</taxon>
        <taxon>Chelicerata</taxon>
        <taxon>Arachnida</taxon>
        <taxon>Araneae</taxon>
        <taxon>Araneomorphae</taxon>
        <taxon>Entelegynae</taxon>
        <taxon>Araneoidea</taxon>
        <taxon>Araneidae</taxon>
        <taxon>Caerostris</taxon>
    </lineage>
</organism>
<keyword evidence="2" id="KW-1185">Reference proteome</keyword>
<comment type="caution">
    <text evidence="1">The sequence shown here is derived from an EMBL/GenBank/DDBJ whole genome shotgun (WGS) entry which is preliminary data.</text>
</comment>
<dbReference type="EMBL" id="BPLR01016672">
    <property type="protein sequence ID" value="GIY85655.1"/>
    <property type="molecule type" value="Genomic_DNA"/>
</dbReference>
<accession>A0AAV4WUR6</accession>
<protein>
    <submittedName>
        <fullName evidence="1">Uncharacterized protein</fullName>
    </submittedName>
</protein>
<gene>
    <name evidence="1" type="ORF">CEXT_651981</name>
</gene>
<sequence length="100" mass="11985">MNAFSILLAFNFLEFHDTKLCIRRNEKLSLYPLVIHHHLSEESPLQVRFKSCVTGMIRKAFVWIIVSQVFEWISKEERFYSDCNWSDQNGVVRIWKNCFV</sequence>
<evidence type="ECO:0000313" key="2">
    <source>
        <dbReference type="Proteomes" id="UP001054945"/>
    </source>
</evidence>
<dbReference type="Proteomes" id="UP001054945">
    <property type="component" value="Unassembled WGS sequence"/>
</dbReference>